<evidence type="ECO:0000256" key="1">
    <source>
        <dbReference type="ARBA" id="ARBA00007623"/>
    </source>
</evidence>
<dbReference type="PANTHER" id="PTHR10183:SF379">
    <property type="entry name" value="CALPAIN-5"/>
    <property type="match status" value="1"/>
</dbReference>
<feature type="compositionally biased region" description="Basic and acidic residues" evidence="6">
    <location>
        <begin position="854"/>
        <end position="869"/>
    </location>
</feature>
<keyword evidence="3 5" id="KW-0378">Hydrolase</keyword>
<feature type="compositionally biased region" description="Basic and acidic residues" evidence="6">
    <location>
        <begin position="660"/>
        <end position="684"/>
    </location>
</feature>
<evidence type="ECO:0000259" key="7">
    <source>
        <dbReference type="PROSITE" id="PS50203"/>
    </source>
</evidence>
<evidence type="ECO:0000256" key="4">
    <source>
        <dbReference type="ARBA" id="ARBA00022807"/>
    </source>
</evidence>
<dbReference type="InterPro" id="IPR022684">
    <property type="entry name" value="Calpain_cysteine_protease"/>
</dbReference>
<reference evidence="8 9" key="1">
    <citation type="submission" date="2024-04" db="EMBL/GenBank/DDBJ databases">
        <title>Tritrichomonas musculus Genome.</title>
        <authorList>
            <person name="Alves-Ferreira E."/>
            <person name="Grigg M."/>
            <person name="Lorenzi H."/>
            <person name="Galac M."/>
        </authorList>
    </citation>
    <scope>NUCLEOTIDE SEQUENCE [LARGE SCALE GENOMIC DNA]</scope>
    <source>
        <strain evidence="8 9">EAF2021</strain>
    </source>
</reference>
<protein>
    <recommendedName>
        <fullName evidence="7">Calpain catalytic domain-containing protein</fullName>
    </recommendedName>
</protein>
<dbReference type="InterPro" id="IPR001300">
    <property type="entry name" value="Peptidase_C2_calpain_cat"/>
</dbReference>
<evidence type="ECO:0000256" key="2">
    <source>
        <dbReference type="ARBA" id="ARBA00022670"/>
    </source>
</evidence>
<feature type="compositionally biased region" description="Polar residues" evidence="6">
    <location>
        <begin position="874"/>
        <end position="884"/>
    </location>
</feature>
<feature type="compositionally biased region" description="Basic and acidic residues" evidence="6">
    <location>
        <begin position="726"/>
        <end position="737"/>
    </location>
</feature>
<dbReference type="PANTHER" id="PTHR10183">
    <property type="entry name" value="CALPAIN"/>
    <property type="match status" value="1"/>
</dbReference>
<keyword evidence="9" id="KW-1185">Reference proteome</keyword>
<feature type="active site" evidence="5">
    <location>
        <position position="86"/>
    </location>
</feature>
<organism evidence="8 9">
    <name type="scientific">Tritrichomonas musculus</name>
    <dbReference type="NCBI Taxonomy" id="1915356"/>
    <lineage>
        <taxon>Eukaryota</taxon>
        <taxon>Metamonada</taxon>
        <taxon>Parabasalia</taxon>
        <taxon>Tritrichomonadida</taxon>
        <taxon>Tritrichomonadidae</taxon>
        <taxon>Tritrichomonas</taxon>
    </lineage>
</organism>
<dbReference type="PRINTS" id="PR00704">
    <property type="entry name" value="CALPAIN"/>
</dbReference>
<feature type="region of interest" description="Disordered" evidence="6">
    <location>
        <begin position="526"/>
        <end position="897"/>
    </location>
</feature>
<evidence type="ECO:0000256" key="6">
    <source>
        <dbReference type="SAM" id="MobiDB-lite"/>
    </source>
</evidence>
<dbReference type="SMART" id="SM00230">
    <property type="entry name" value="CysPc"/>
    <property type="match status" value="1"/>
</dbReference>
<feature type="domain" description="Calpain catalytic" evidence="7">
    <location>
        <begin position="30"/>
        <end position="339"/>
    </location>
</feature>
<evidence type="ECO:0000256" key="5">
    <source>
        <dbReference type="PROSITE-ProRule" id="PRU00239"/>
    </source>
</evidence>
<feature type="compositionally biased region" description="Low complexity" evidence="6">
    <location>
        <begin position="838"/>
        <end position="847"/>
    </location>
</feature>
<comment type="similarity">
    <text evidence="1">Belongs to the peptidase C2 family.</text>
</comment>
<feature type="active site" evidence="5">
    <location>
        <position position="283"/>
    </location>
</feature>
<name>A0ABR2H5N5_9EUKA</name>
<gene>
    <name evidence="8" type="ORF">M9Y10_027161</name>
</gene>
<feature type="compositionally biased region" description="Polar residues" evidence="6">
    <location>
        <begin position="813"/>
        <end position="827"/>
    </location>
</feature>
<proteinExistence type="inferred from homology"/>
<feature type="compositionally biased region" description="Basic and acidic residues" evidence="6">
    <location>
        <begin position="558"/>
        <end position="643"/>
    </location>
</feature>
<dbReference type="PROSITE" id="PS50203">
    <property type="entry name" value="CALPAIN_CAT"/>
    <property type="match status" value="1"/>
</dbReference>
<dbReference type="Gene3D" id="3.90.70.10">
    <property type="entry name" value="Cysteine proteinases"/>
    <property type="match status" value="1"/>
</dbReference>
<dbReference type="Pfam" id="PF00648">
    <property type="entry name" value="Peptidase_C2"/>
    <property type="match status" value="1"/>
</dbReference>
<feature type="compositionally biased region" description="Basic and acidic residues" evidence="6">
    <location>
        <begin position="768"/>
        <end position="777"/>
    </location>
</feature>
<dbReference type="InterPro" id="IPR038765">
    <property type="entry name" value="Papain-like_cys_pep_sf"/>
</dbReference>
<feature type="active site" evidence="5">
    <location>
        <position position="263"/>
    </location>
</feature>
<dbReference type="Proteomes" id="UP001470230">
    <property type="component" value="Unassembled WGS sequence"/>
</dbReference>
<feature type="region of interest" description="Disordered" evidence="6">
    <location>
        <begin position="913"/>
        <end position="938"/>
    </location>
</feature>
<evidence type="ECO:0000256" key="3">
    <source>
        <dbReference type="ARBA" id="ARBA00022801"/>
    </source>
</evidence>
<feature type="compositionally biased region" description="Basic and acidic residues" evidence="6">
    <location>
        <begin position="700"/>
        <end position="713"/>
    </location>
</feature>
<keyword evidence="4 5" id="KW-0788">Thiol protease</keyword>
<dbReference type="SUPFAM" id="SSF54001">
    <property type="entry name" value="Cysteine proteinases"/>
    <property type="match status" value="1"/>
</dbReference>
<keyword evidence="2 5" id="KW-0645">Protease</keyword>
<feature type="compositionally biased region" description="Polar residues" evidence="6">
    <location>
        <begin position="546"/>
        <end position="557"/>
    </location>
</feature>
<feature type="compositionally biased region" description="Polar residues" evidence="6">
    <location>
        <begin position="644"/>
        <end position="659"/>
    </location>
</feature>
<dbReference type="EMBL" id="JAPFFF010000041">
    <property type="protein sequence ID" value="KAK8841539.1"/>
    <property type="molecule type" value="Genomic_DNA"/>
</dbReference>
<accession>A0ABR2H5N5</accession>
<evidence type="ECO:0000313" key="8">
    <source>
        <dbReference type="EMBL" id="KAK8841539.1"/>
    </source>
</evidence>
<comment type="caution">
    <text evidence="8">The sequence shown here is derived from an EMBL/GenBank/DDBJ whole genome shotgun (WGS) entry which is preliminary data.</text>
</comment>
<sequence>MLESKKFEDFQKEANQYKNILLDYKKNGKPFVDNNFHPKLKIHEYKVSIDDSPESWVRVDDMYDAPLFQENLIHPDFISQGELGDCYFVASLSRIARQSYLISSLFDTTTPTRILGSVQDSINIKCGAVVVYFNCFGRRTPVLIDTLLPLKYDQLRFSSPKDKSQSPWFCLVEKAYAKLNGSYSNIIGGNLPLAIYNMFGYYPSLKEVQKWNVPEKLKKVSLFERIMKYQEQGAVMGASITVSNLPKGVTKEEVDSKGLIKDHCYLIIKAREASNKQFICLRNPWGSHEWNGDWSDDSSLWTPQLMKELKFVKGDDGTFWMSEKDFFRYFSDIEVSKPFPPEWYSKRFYCQMLPGDHDGADPHSPTANLASRPNFAFQVTQPLKKGEKCRFHVLIEKHNQLFNSNTNSKFDDPLYCVFLVHNKGMKIDPDNLPYCDRITVQSKSNLFTLSHEVYGNEDIVTIVLQRLVKCNLIEDCYVLVFCDHEFNLYEIGKPDEVFEYEENPGIVFNNFSSRYPDARKMFKLKMNGNGAKPSKSGLKLKAGEGNSKSKNANNESTAKQDENKNTQKDQKNNSPQKKDEIKSTQKQDENKSKQKQDENKSTQKQDENKSKQKQDENKSAQKNDEISSPQKHEEIKSTQRQEVTKSSQRQEVTKITQRQEVTKRRQKEDSPKTTENDAKSRQNDDSSQGRQKEVGSPSQVEKDKRTAGTDRAKAEKRRTSSGGRQLSDREKQADPQRKPRNNPGLDSASATSADRKQKQPSSGSQRSVAKEQPDPQQRRGRAASNLDSASATSADRKRRQSPRSSDTVRSRNTRTSSNVDADSTASLSRRRQQDNQPARAADSAASANKRGRQSPRESGRDARASDQLRRSKANSRVDNQSVISASKKRSVTPINSRLAPDLKYKPLRNAFLINSRPGSNQRGTRARSKSLPRAPFVI</sequence>
<evidence type="ECO:0000313" key="9">
    <source>
        <dbReference type="Proteomes" id="UP001470230"/>
    </source>
</evidence>